<accession>A0ABU2JMZ6</accession>
<protein>
    <recommendedName>
        <fullName evidence="3">DUF4145 domain-containing protein</fullName>
    </recommendedName>
</protein>
<sequence length="283" mass="31980">MTVNWMTTARQSDMEDFDESTLEELAAMISGDEAGMKRRGGWELAPFLRRAGWEDVPDHDGSPRHPWLLELLRERKEDDAGDIERVVLRLADRREYQQQVSEYTPVIERLQEVLALEGLRVEYRNGRPNLVEYDPDHPPRPQRVELKVTITDIVADPDLARAVQLRLDEAHTCQEHGAYTSAVIMLGSLLEGVLVHAAEVRPASTPLSKPLRAAGMQDLVQHAHVNGWIDQDAKMASELLRTYRNLVHPLAEKRAKHSADFDTADLCWSTVNAVLNDLAASRV</sequence>
<comment type="caution">
    <text evidence="1">The sequence shown here is derived from an EMBL/GenBank/DDBJ whole genome shotgun (WGS) entry which is preliminary data.</text>
</comment>
<evidence type="ECO:0008006" key="3">
    <source>
        <dbReference type="Google" id="ProtNLM"/>
    </source>
</evidence>
<keyword evidence="2" id="KW-1185">Reference proteome</keyword>
<dbReference type="Proteomes" id="UP001183410">
    <property type="component" value="Unassembled WGS sequence"/>
</dbReference>
<organism evidence="1 2">
    <name type="scientific">Streptomyces chisholmiae</name>
    <dbReference type="NCBI Taxonomy" id="3075540"/>
    <lineage>
        <taxon>Bacteria</taxon>
        <taxon>Bacillati</taxon>
        <taxon>Actinomycetota</taxon>
        <taxon>Actinomycetes</taxon>
        <taxon>Kitasatosporales</taxon>
        <taxon>Streptomycetaceae</taxon>
        <taxon>Streptomyces</taxon>
    </lineage>
</organism>
<gene>
    <name evidence="1" type="ORF">RM844_07215</name>
</gene>
<evidence type="ECO:0000313" key="1">
    <source>
        <dbReference type="EMBL" id="MDT0266083.1"/>
    </source>
</evidence>
<proteinExistence type="predicted"/>
<reference evidence="2" key="1">
    <citation type="submission" date="2023-07" db="EMBL/GenBank/DDBJ databases">
        <title>30 novel species of actinomycetes from the DSMZ collection.</title>
        <authorList>
            <person name="Nouioui I."/>
        </authorList>
    </citation>
    <scope>NUCLEOTIDE SEQUENCE [LARGE SCALE GENOMIC DNA]</scope>
    <source>
        <strain evidence="2">DSM 44915</strain>
    </source>
</reference>
<name>A0ABU2JMZ6_9ACTN</name>
<evidence type="ECO:0000313" key="2">
    <source>
        <dbReference type="Proteomes" id="UP001183410"/>
    </source>
</evidence>
<dbReference type="EMBL" id="JAVREO010000003">
    <property type="protein sequence ID" value="MDT0266083.1"/>
    <property type="molecule type" value="Genomic_DNA"/>
</dbReference>